<evidence type="ECO:0000313" key="1">
    <source>
        <dbReference type="EMBL" id="JAD15573.1"/>
    </source>
</evidence>
<reference evidence="1" key="1">
    <citation type="submission" date="2014-09" db="EMBL/GenBank/DDBJ databases">
        <authorList>
            <person name="Magalhaes I.L.F."/>
            <person name="Oliveira U."/>
            <person name="Santos F.R."/>
            <person name="Vidigal T.H.D.A."/>
            <person name="Brescovit A.D."/>
            <person name="Santos A.J."/>
        </authorList>
    </citation>
    <scope>NUCLEOTIDE SEQUENCE</scope>
    <source>
        <tissue evidence="1">Shoot tissue taken approximately 20 cm above the soil surface</tissue>
    </source>
</reference>
<accession>A0A0A8XS19</accession>
<reference evidence="1" key="2">
    <citation type="journal article" date="2015" name="Data Brief">
        <title>Shoot transcriptome of the giant reed, Arundo donax.</title>
        <authorList>
            <person name="Barrero R.A."/>
            <person name="Guerrero F.D."/>
            <person name="Moolhuijzen P."/>
            <person name="Goolsby J.A."/>
            <person name="Tidwell J."/>
            <person name="Bellgard S.E."/>
            <person name="Bellgard M.I."/>
        </authorList>
    </citation>
    <scope>NUCLEOTIDE SEQUENCE</scope>
    <source>
        <tissue evidence="1">Shoot tissue taken approximately 20 cm above the soil surface</tissue>
    </source>
</reference>
<organism evidence="1">
    <name type="scientific">Arundo donax</name>
    <name type="common">Giant reed</name>
    <name type="synonym">Donax arundinaceus</name>
    <dbReference type="NCBI Taxonomy" id="35708"/>
    <lineage>
        <taxon>Eukaryota</taxon>
        <taxon>Viridiplantae</taxon>
        <taxon>Streptophyta</taxon>
        <taxon>Embryophyta</taxon>
        <taxon>Tracheophyta</taxon>
        <taxon>Spermatophyta</taxon>
        <taxon>Magnoliopsida</taxon>
        <taxon>Liliopsida</taxon>
        <taxon>Poales</taxon>
        <taxon>Poaceae</taxon>
        <taxon>PACMAD clade</taxon>
        <taxon>Arundinoideae</taxon>
        <taxon>Arundineae</taxon>
        <taxon>Arundo</taxon>
    </lineage>
</organism>
<name>A0A0A8XS19_ARUDO</name>
<dbReference type="EMBL" id="GBRH01282322">
    <property type="protein sequence ID" value="JAD15573.1"/>
    <property type="molecule type" value="Transcribed_RNA"/>
</dbReference>
<protein>
    <submittedName>
        <fullName evidence="1">Uncharacterized protein</fullName>
    </submittedName>
</protein>
<sequence length="43" mass="4943">MLIFERQLLSSDPYQVQVNFEVVCEFLFGPSCKRINVVCSLCS</sequence>
<dbReference type="AlphaFoldDB" id="A0A0A8XS19"/>
<proteinExistence type="predicted"/>